<accession>A0A5P1EZT3</accession>
<reference evidence="3" key="1">
    <citation type="journal article" date="2017" name="Nat. Commun.">
        <title>The asparagus genome sheds light on the origin and evolution of a young Y chromosome.</title>
        <authorList>
            <person name="Harkess A."/>
            <person name="Zhou J."/>
            <person name="Xu C."/>
            <person name="Bowers J.E."/>
            <person name="Van der Hulst R."/>
            <person name="Ayyampalayam S."/>
            <person name="Mercati F."/>
            <person name="Riccardi P."/>
            <person name="McKain M.R."/>
            <person name="Kakrana A."/>
            <person name="Tang H."/>
            <person name="Ray J."/>
            <person name="Groenendijk J."/>
            <person name="Arikit S."/>
            <person name="Mathioni S.M."/>
            <person name="Nakano M."/>
            <person name="Shan H."/>
            <person name="Telgmann-Rauber A."/>
            <person name="Kanno A."/>
            <person name="Yue Z."/>
            <person name="Chen H."/>
            <person name="Li W."/>
            <person name="Chen Y."/>
            <person name="Xu X."/>
            <person name="Zhang Y."/>
            <person name="Luo S."/>
            <person name="Chen H."/>
            <person name="Gao J."/>
            <person name="Mao Z."/>
            <person name="Pires J.C."/>
            <person name="Luo M."/>
            <person name="Kudrna D."/>
            <person name="Wing R.A."/>
            <person name="Meyers B.C."/>
            <person name="Yi K."/>
            <person name="Kong H."/>
            <person name="Lavrijsen P."/>
            <person name="Sunseri F."/>
            <person name="Falavigna A."/>
            <person name="Ye Y."/>
            <person name="Leebens-Mack J.H."/>
            <person name="Chen G."/>
        </authorList>
    </citation>
    <scope>NUCLEOTIDE SEQUENCE [LARGE SCALE GENOMIC DNA]</scope>
    <source>
        <strain evidence="3">cv. DH0086</strain>
    </source>
</reference>
<keyword evidence="3" id="KW-1185">Reference proteome</keyword>
<feature type="compositionally biased region" description="Basic and acidic residues" evidence="1">
    <location>
        <begin position="396"/>
        <end position="417"/>
    </location>
</feature>
<feature type="compositionally biased region" description="Polar residues" evidence="1">
    <location>
        <begin position="350"/>
        <end position="370"/>
    </location>
</feature>
<organism evidence="2 3">
    <name type="scientific">Asparagus officinalis</name>
    <name type="common">Garden asparagus</name>
    <dbReference type="NCBI Taxonomy" id="4686"/>
    <lineage>
        <taxon>Eukaryota</taxon>
        <taxon>Viridiplantae</taxon>
        <taxon>Streptophyta</taxon>
        <taxon>Embryophyta</taxon>
        <taxon>Tracheophyta</taxon>
        <taxon>Spermatophyta</taxon>
        <taxon>Magnoliopsida</taxon>
        <taxon>Liliopsida</taxon>
        <taxon>Asparagales</taxon>
        <taxon>Asparagaceae</taxon>
        <taxon>Asparagoideae</taxon>
        <taxon>Asparagus</taxon>
    </lineage>
</organism>
<gene>
    <name evidence="2" type="ORF">A4U43_C04F3620</name>
</gene>
<feature type="compositionally biased region" description="Polar residues" evidence="1">
    <location>
        <begin position="1"/>
        <end position="10"/>
    </location>
</feature>
<feature type="compositionally biased region" description="Basic and acidic residues" evidence="1">
    <location>
        <begin position="267"/>
        <end position="276"/>
    </location>
</feature>
<feature type="compositionally biased region" description="Acidic residues" evidence="1">
    <location>
        <begin position="255"/>
        <end position="266"/>
    </location>
</feature>
<feature type="region of interest" description="Disordered" evidence="1">
    <location>
        <begin position="505"/>
        <end position="528"/>
    </location>
</feature>
<evidence type="ECO:0000313" key="3">
    <source>
        <dbReference type="Proteomes" id="UP000243459"/>
    </source>
</evidence>
<feature type="compositionally biased region" description="Low complexity" evidence="1">
    <location>
        <begin position="13"/>
        <end position="34"/>
    </location>
</feature>
<evidence type="ECO:0000313" key="2">
    <source>
        <dbReference type="EMBL" id="ONK70993.1"/>
    </source>
</evidence>
<name>A0A5P1EZT3_ASPOF</name>
<feature type="compositionally biased region" description="Basic and acidic residues" evidence="1">
    <location>
        <begin position="221"/>
        <end position="238"/>
    </location>
</feature>
<feature type="compositionally biased region" description="Pro residues" evidence="1">
    <location>
        <begin position="37"/>
        <end position="46"/>
    </location>
</feature>
<feature type="compositionally biased region" description="Polar residues" evidence="1">
    <location>
        <begin position="192"/>
        <end position="202"/>
    </location>
</feature>
<proteinExistence type="predicted"/>
<dbReference type="AlphaFoldDB" id="A0A5P1EZT3"/>
<feature type="compositionally biased region" description="Polar residues" evidence="1">
    <location>
        <begin position="103"/>
        <end position="113"/>
    </location>
</feature>
<dbReference type="PANTHER" id="PTHR36056:SF1">
    <property type="entry name" value="PROTEIN, PUTATIVE-RELATED"/>
    <property type="match status" value="1"/>
</dbReference>
<dbReference type="Gramene" id="ONK70993">
    <property type="protein sequence ID" value="ONK70993"/>
    <property type="gene ID" value="A4U43_C04F3620"/>
</dbReference>
<protein>
    <submittedName>
        <fullName evidence="2">Uncharacterized protein</fullName>
    </submittedName>
</protein>
<feature type="compositionally biased region" description="Basic and acidic residues" evidence="1">
    <location>
        <begin position="203"/>
        <end position="213"/>
    </location>
</feature>
<dbReference type="PANTHER" id="PTHR36056">
    <property type="entry name" value="PROTEIN, PUTATIVE-RELATED"/>
    <property type="match status" value="1"/>
</dbReference>
<dbReference type="InterPro" id="IPR040276">
    <property type="entry name" value="At4g26450-like"/>
</dbReference>
<feature type="compositionally biased region" description="Basic and acidic residues" evidence="1">
    <location>
        <begin position="149"/>
        <end position="158"/>
    </location>
</feature>
<dbReference type="OMA" id="RGYSDWG"/>
<evidence type="ECO:0000256" key="1">
    <source>
        <dbReference type="SAM" id="MobiDB-lite"/>
    </source>
</evidence>
<feature type="region of interest" description="Disordered" evidence="1">
    <location>
        <begin position="88"/>
        <end position="441"/>
    </location>
</feature>
<dbReference type="EMBL" id="CM007384">
    <property type="protein sequence ID" value="ONK70993.1"/>
    <property type="molecule type" value="Genomic_DNA"/>
</dbReference>
<feature type="region of interest" description="Disordered" evidence="1">
    <location>
        <begin position="1"/>
        <end position="53"/>
    </location>
</feature>
<feature type="compositionally biased region" description="Basic and acidic residues" evidence="1">
    <location>
        <begin position="121"/>
        <end position="137"/>
    </location>
</feature>
<dbReference type="Proteomes" id="UP000243459">
    <property type="component" value="Chromosome 4"/>
</dbReference>
<feature type="compositionally biased region" description="Basic and acidic residues" evidence="1">
    <location>
        <begin position="375"/>
        <end position="387"/>
    </location>
</feature>
<sequence length="679" mass="75257">MQGRNRNPYSNDGRGYNSNYRNFNRSSSGSFGRNKPYLPPPPPPPPPRRKEEILMHAGRLAAEYLVYKGLLPPEVLTSKRHNGDYQDFKGHNRDFPVPDGRTSALNRLGSLNSDMGYGRRRYSDDYNDRMGPRDQFRGKKRMSPYGREYGSDWGRENGRWMGRNRGFNDMEDEDDFAPGYSRDRRSGFDQLPSRSENTMESGSENHEIVEDTGSKASSSSTRKELDGDLSKAVADDGKAINQEAGDEAKSNALVEESDVQPSETEEDSKNGDDLKKLCSFASVPTKPRSSSAQRSPKKDQEPTAEASITAEGSSVEDNEGDGLKELPTDQTGMKSQEPENLEITADQPVVESNQQQELSQNPQGFGSSTIGEIEESNKKEGVKRQRESSSGGEIEESNKKEGVKRQRESSSGDEPSRMHNVRAKQSSPEIEKPLIDEEQVEPVTVVERLPMDEEMVAPVSSDQEKPLVDPFIPKVETELNDKVEEDKELLPSSFKICDLNLMQGPEITEIPDDPDPEHLRSSTPRQETGKELAMDFGLSIGNNSNGGDEFGRLSGDEKVVQVIDLEDDTAINAGAGDSSKPKDEPIYPNLDSFLNQPEHADLSGIQDGYSLAYSEFLGSDISRCPSVPSDLNNLDNGMGLHDAEGVPNDDDSIYVSLGEIPIGFMEVWDQPPQEYGKFF</sequence>